<reference evidence="3" key="1">
    <citation type="submission" date="2016-02" db="EMBL/GenBank/DDBJ databases">
        <title>Draft genome sequence of Microdochium bolleyi, a fungal endophyte of beachgrass.</title>
        <authorList>
            <consortium name="DOE Joint Genome Institute"/>
            <person name="David A.S."/>
            <person name="May G."/>
            <person name="Haridas S."/>
            <person name="Lim J."/>
            <person name="Wang M."/>
            <person name="Labutti K."/>
            <person name="Lipzen A."/>
            <person name="Barry K."/>
            <person name="Grigoriev I.V."/>
        </authorList>
    </citation>
    <scope>NUCLEOTIDE SEQUENCE [LARGE SCALE GENOMIC DNA]</scope>
    <source>
        <strain evidence="3">J235TASD1</strain>
    </source>
</reference>
<protein>
    <recommendedName>
        <fullName evidence="1">WSC domain-containing protein</fullName>
    </recommendedName>
</protein>
<evidence type="ECO:0000259" key="1">
    <source>
        <dbReference type="Pfam" id="PF01822"/>
    </source>
</evidence>
<sequence length="115" mass="12582">DDLSCNTPCNDNSTEPCGGPNRLTLFHNPFILGLQPDTGITNWPYLGCFSEGTNGGRTFPFSPNINGNAMSGQARTSACQAAGYILAGIEYSSQCYRLSKHHLHRRFVSLGRRSR</sequence>
<evidence type="ECO:0000313" key="3">
    <source>
        <dbReference type="Proteomes" id="UP000070501"/>
    </source>
</evidence>
<dbReference type="InParanoid" id="A0A136IJ05"/>
<dbReference type="Pfam" id="PF01822">
    <property type="entry name" value="WSC"/>
    <property type="match status" value="1"/>
</dbReference>
<name>A0A136IJ05_9PEZI</name>
<dbReference type="AlphaFoldDB" id="A0A136IJ05"/>
<feature type="non-terminal residue" evidence="2">
    <location>
        <position position="1"/>
    </location>
</feature>
<evidence type="ECO:0000313" key="2">
    <source>
        <dbReference type="EMBL" id="KXJ84950.1"/>
    </source>
</evidence>
<organism evidence="2 3">
    <name type="scientific">Microdochium bolleyi</name>
    <dbReference type="NCBI Taxonomy" id="196109"/>
    <lineage>
        <taxon>Eukaryota</taxon>
        <taxon>Fungi</taxon>
        <taxon>Dikarya</taxon>
        <taxon>Ascomycota</taxon>
        <taxon>Pezizomycotina</taxon>
        <taxon>Sordariomycetes</taxon>
        <taxon>Xylariomycetidae</taxon>
        <taxon>Xylariales</taxon>
        <taxon>Microdochiaceae</taxon>
        <taxon>Microdochium</taxon>
    </lineage>
</organism>
<accession>A0A136IJ05</accession>
<dbReference type="STRING" id="196109.A0A136IJ05"/>
<gene>
    <name evidence="2" type="ORF">Micbo1qcDRAFT_128816</name>
</gene>
<dbReference type="OrthoDB" id="74764at2759"/>
<dbReference type="EMBL" id="KQ964308">
    <property type="protein sequence ID" value="KXJ84950.1"/>
    <property type="molecule type" value="Genomic_DNA"/>
</dbReference>
<keyword evidence="3" id="KW-1185">Reference proteome</keyword>
<proteinExistence type="predicted"/>
<dbReference type="InterPro" id="IPR002889">
    <property type="entry name" value="WSC_carb-bd"/>
</dbReference>
<feature type="domain" description="WSC" evidence="1">
    <location>
        <begin position="45"/>
        <end position="96"/>
    </location>
</feature>
<dbReference type="Proteomes" id="UP000070501">
    <property type="component" value="Unassembled WGS sequence"/>
</dbReference>